<dbReference type="SMART" id="SM00061">
    <property type="entry name" value="MATH"/>
    <property type="match status" value="2"/>
</dbReference>
<dbReference type="InterPro" id="IPR000210">
    <property type="entry name" value="BTB/POZ_dom"/>
</dbReference>
<gene>
    <name evidence="5" type="ORF">niasHT_009509</name>
</gene>
<dbReference type="SUPFAM" id="SSF49599">
    <property type="entry name" value="TRAF domain-like"/>
    <property type="match status" value="2"/>
</dbReference>
<reference evidence="5 6" key="1">
    <citation type="submission" date="2024-10" db="EMBL/GenBank/DDBJ databases">
        <authorList>
            <person name="Kim D."/>
        </authorList>
    </citation>
    <scope>NUCLEOTIDE SEQUENCE [LARGE SCALE GENOMIC DNA]</scope>
    <source>
        <strain evidence="5">BH-2024</strain>
    </source>
</reference>
<dbReference type="EMBL" id="JBICBT010000103">
    <property type="protein sequence ID" value="KAL3123366.1"/>
    <property type="molecule type" value="Genomic_DNA"/>
</dbReference>
<evidence type="ECO:0008006" key="7">
    <source>
        <dbReference type="Google" id="ProtNLM"/>
    </source>
</evidence>
<dbReference type="InterPro" id="IPR011333">
    <property type="entry name" value="SKP1/BTB/POZ_sf"/>
</dbReference>
<dbReference type="PROSITE" id="PS50097">
    <property type="entry name" value="BTB"/>
    <property type="match status" value="1"/>
</dbReference>
<dbReference type="PANTHER" id="PTHR45774:SF3">
    <property type="entry name" value="BTB (POZ) DOMAIN-CONTAINING 2B-RELATED"/>
    <property type="match status" value="1"/>
</dbReference>
<comment type="caution">
    <text evidence="5">The sequence shown here is derived from an EMBL/GenBank/DDBJ whole genome shotgun (WGS) entry which is preliminary data.</text>
</comment>
<proteinExistence type="predicted"/>
<dbReference type="Pfam" id="PF00651">
    <property type="entry name" value="BTB"/>
    <property type="match status" value="1"/>
</dbReference>
<comment type="pathway">
    <text evidence="1">Protein modification; protein ubiquitination.</text>
</comment>
<dbReference type="SUPFAM" id="SSF54695">
    <property type="entry name" value="POZ domain"/>
    <property type="match status" value="1"/>
</dbReference>
<feature type="domain" description="MATH" evidence="4">
    <location>
        <begin position="410"/>
        <end position="543"/>
    </location>
</feature>
<dbReference type="Gene3D" id="2.60.210.10">
    <property type="entry name" value="Apoptosis, Tumor Necrosis Factor Receptor Associated Protein 2, Chain A"/>
    <property type="match status" value="2"/>
</dbReference>
<accession>A0ABD2M7B3</accession>
<dbReference type="AlphaFoldDB" id="A0ABD2M7B3"/>
<dbReference type="InterPro" id="IPR002083">
    <property type="entry name" value="MATH/TRAF_dom"/>
</dbReference>
<keyword evidence="6" id="KW-1185">Reference proteome</keyword>
<dbReference type="PANTHER" id="PTHR45774">
    <property type="entry name" value="BTB/POZ DOMAIN-CONTAINING"/>
    <property type="match status" value="1"/>
</dbReference>
<dbReference type="Gene3D" id="1.25.40.420">
    <property type="match status" value="1"/>
</dbReference>
<dbReference type="FunFam" id="1.25.40.420:FF:000008">
    <property type="entry name" value="BTB/POZ domain-containing protein POB1"/>
    <property type="match status" value="1"/>
</dbReference>
<dbReference type="CDD" id="cd00121">
    <property type="entry name" value="MATH"/>
    <property type="match status" value="1"/>
</dbReference>
<sequence length="548" mass="63328">MKEVLDSGEYPDVQFLVGKEKEIVTAHRAILSSASDVFKTMFRYDVQNSKSSIGKGHATEKKPILVPDIEIEAFKAMLTFIYTKHFNGLDANNWLDVLKAANKYNITGLVKKCADFPIEKLPNVFVAFEQARLRNLEFLVFRCLRYIDQNMSALIKSEAFLQIDQDSLCEILKIDQLRIREIEIWNAALRWADEQCRQNGIECSAENRREMLGPALFNIRFPLIPKEEFTKSVVSTDVLIAKEVISIYQHYSHPNLTDVPGLIKLKFPTHRRYKKGETIEMEIEKVSEFALEEVGSERLSDAVDIGGFSWKIWAQIKRKNESTDEKWLGFFLYNDGPEKENWSFKSSATFRIVSQKNGTEDLIGAINDRELLDPSKEFYNKDENKVKLAIDVIVDEPKIEKIISDPNKSNGTLSMEIEQLSQFAREIFLSERKSEALYIKGMPWKILAKIEKKNEHNEKWLGFYLSCDSSEKDGNWSRKCSATFRIVSQKSDVEDFKEEFARMCVFNNKLKSWGWPNFISFAELMDPSKGLYNKDEDKVTLAIDFTCE</sequence>
<organism evidence="5 6">
    <name type="scientific">Heterodera trifolii</name>
    <dbReference type="NCBI Taxonomy" id="157864"/>
    <lineage>
        <taxon>Eukaryota</taxon>
        <taxon>Metazoa</taxon>
        <taxon>Ecdysozoa</taxon>
        <taxon>Nematoda</taxon>
        <taxon>Chromadorea</taxon>
        <taxon>Rhabditida</taxon>
        <taxon>Tylenchina</taxon>
        <taxon>Tylenchomorpha</taxon>
        <taxon>Tylenchoidea</taxon>
        <taxon>Heteroderidae</taxon>
        <taxon>Heteroderinae</taxon>
        <taxon>Heterodera</taxon>
    </lineage>
</organism>
<dbReference type="SMART" id="SM00225">
    <property type="entry name" value="BTB"/>
    <property type="match status" value="1"/>
</dbReference>
<evidence type="ECO:0000259" key="4">
    <source>
        <dbReference type="PROSITE" id="PS50144"/>
    </source>
</evidence>
<dbReference type="Pfam" id="PF07707">
    <property type="entry name" value="BACK"/>
    <property type="match status" value="1"/>
</dbReference>
<keyword evidence="2" id="KW-0833">Ubl conjugation pathway</keyword>
<dbReference type="Proteomes" id="UP001620626">
    <property type="component" value="Unassembled WGS sequence"/>
</dbReference>
<evidence type="ECO:0000256" key="2">
    <source>
        <dbReference type="ARBA" id="ARBA00022786"/>
    </source>
</evidence>
<protein>
    <recommendedName>
        <fullName evidence="7">BTB domain-containing protein</fullName>
    </recommendedName>
</protein>
<evidence type="ECO:0000256" key="1">
    <source>
        <dbReference type="ARBA" id="ARBA00004906"/>
    </source>
</evidence>
<evidence type="ECO:0000259" key="3">
    <source>
        <dbReference type="PROSITE" id="PS50097"/>
    </source>
</evidence>
<evidence type="ECO:0000313" key="6">
    <source>
        <dbReference type="Proteomes" id="UP001620626"/>
    </source>
</evidence>
<dbReference type="InterPro" id="IPR011705">
    <property type="entry name" value="BACK"/>
</dbReference>
<dbReference type="SMART" id="SM00875">
    <property type="entry name" value="BACK"/>
    <property type="match status" value="1"/>
</dbReference>
<feature type="domain" description="BTB" evidence="3">
    <location>
        <begin position="11"/>
        <end position="83"/>
    </location>
</feature>
<name>A0ABD2M7B3_9BILA</name>
<dbReference type="Gene3D" id="3.30.710.10">
    <property type="entry name" value="Potassium Channel Kv1.1, Chain A"/>
    <property type="match status" value="1"/>
</dbReference>
<dbReference type="Pfam" id="PF22486">
    <property type="entry name" value="MATH_2"/>
    <property type="match status" value="2"/>
</dbReference>
<dbReference type="InterPro" id="IPR008974">
    <property type="entry name" value="TRAF-like"/>
</dbReference>
<evidence type="ECO:0000313" key="5">
    <source>
        <dbReference type="EMBL" id="KAL3123366.1"/>
    </source>
</evidence>
<dbReference type="PROSITE" id="PS50144">
    <property type="entry name" value="MATH"/>
    <property type="match status" value="1"/>
</dbReference>